<dbReference type="AlphaFoldDB" id="A0AAJ0MCR6"/>
<sequence length="71" mass="7491">MPTLVESTQDNDPPTVRFTNVQDLFDVINCTTGDFLTVTTSLLVISPKSSVSERSNAASSVFAATKAIPGS</sequence>
<name>A0AAJ0MCR6_9PEZI</name>
<reference evidence="1" key="2">
    <citation type="submission" date="2023-06" db="EMBL/GenBank/DDBJ databases">
        <authorList>
            <consortium name="Lawrence Berkeley National Laboratory"/>
            <person name="Haridas S."/>
            <person name="Hensen N."/>
            <person name="Bonometti L."/>
            <person name="Westerberg I."/>
            <person name="Brannstrom I.O."/>
            <person name="Guillou S."/>
            <person name="Cros-Aarteil S."/>
            <person name="Calhoun S."/>
            <person name="Kuo A."/>
            <person name="Mondo S."/>
            <person name="Pangilinan J."/>
            <person name="Riley R."/>
            <person name="Labutti K."/>
            <person name="Andreopoulos B."/>
            <person name="Lipzen A."/>
            <person name="Chen C."/>
            <person name="Yanf M."/>
            <person name="Daum C."/>
            <person name="Ng V."/>
            <person name="Clum A."/>
            <person name="Steindorff A."/>
            <person name="Ohm R."/>
            <person name="Martin F."/>
            <person name="Silar P."/>
            <person name="Natvig D."/>
            <person name="Lalanne C."/>
            <person name="Gautier V."/>
            <person name="Ament-Velasquez S.L."/>
            <person name="Kruys A."/>
            <person name="Hutchinson M.I."/>
            <person name="Powell A.J."/>
            <person name="Barry K."/>
            <person name="Miller A.N."/>
            <person name="Grigoriev I.V."/>
            <person name="Debuchy R."/>
            <person name="Gladieux P."/>
            <person name="Thoren M.H."/>
            <person name="Johannesson H."/>
        </authorList>
    </citation>
    <scope>NUCLEOTIDE SEQUENCE</scope>
    <source>
        <strain evidence="1">CBS 955.72</strain>
    </source>
</reference>
<protein>
    <submittedName>
        <fullName evidence="1">Uncharacterized protein</fullName>
    </submittedName>
</protein>
<comment type="caution">
    <text evidence="1">The sequence shown here is derived from an EMBL/GenBank/DDBJ whole genome shotgun (WGS) entry which is preliminary data.</text>
</comment>
<proteinExistence type="predicted"/>
<keyword evidence="2" id="KW-1185">Reference proteome</keyword>
<reference evidence="1" key="1">
    <citation type="journal article" date="2023" name="Mol. Phylogenet. Evol.">
        <title>Genome-scale phylogeny and comparative genomics of the fungal order Sordariales.</title>
        <authorList>
            <person name="Hensen N."/>
            <person name="Bonometti L."/>
            <person name="Westerberg I."/>
            <person name="Brannstrom I.O."/>
            <person name="Guillou S."/>
            <person name="Cros-Aarteil S."/>
            <person name="Calhoun S."/>
            <person name="Haridas S."/>
            <person name="Kuo A."/>
            <person name="Mondo S."/>
            <person name="Pangilinan J."/>
            <person name="Riley R."/>
            <person name="LaButti K."/>
            <person name="Andreopoulos B."/>
            <person name="Lipzen A."/>
            <person name="Chen C."/>
            <person name="Yan M."/>
            <person name="Daum C."/>
            <person name="Ng V."/>
            <person name="Clum A."/>
            <person name="Steindorff A."/>
            <person name="Ohm R.A."/>
            <person name="Martin F."/>
            <person name="Silar P."/>
            <person name="Natvig D.O."/>
            <person name="Lalanne C."/>
            <person name="Gautier V."/>
            <person name="Ament-Velasquez S.L."/>
            <person name="Kruys A."/>
            <person name="Hutchinson M.I."/>
            <person name="Powell A.J."/>
            <person name="Barry K."/>
            <person name="Miller A.N."/>
            <person name="Grigoriev I.V."/>
            <person name="Debuchy R."/>
            <person name="Gladieux P."/>
            <person name="Hiltunen Thoren M."/>
            <person name="Johannesson H."/>
        </authorList>
    </citation>
    <scope>NUCLEOTIDE SEQUENCE</scope>
    <source>
        <strain evidence="1">CBS 955.72</strain>
    </source>
</reference>
<dbReference type="Proteomes" id="UP001275084">
    <property type="component" value="Unassembled WGS sequence"/>
</dbReference>
<evidence type="ECO:0000313" key="2">
    <source>
        <dbReference type="Proteomes" id="UP001275084"/>
    </source>
</evidence>
<organism evidence="1 2">
    <name type="scientific">Lasiosphaeria hispida</name>
    <dbReference type="NCBI Taxonomy" id="260671"/>
    <lineage>
        <taxon>Eukaryota</taxon>
        <taxon>Fungi</taxon>
        <taxon>Dikarya</taxon>
        <taxon>Ascomycota</taxon>
        <taxon>Pezizomycotina</taxon>
        <taxon>Sordariomycetes</taxon>
        <taxon>Sordariomycetidae</taxon>
        <taxon>Sordariales</taxon>
        <taxon>Lasiosphaeriaceae</taxon>
        <taxon>Lasiosphaeria</taxon>
    </lineage>
</organism>
<gene>
    <name evidence="1" type="ORF">B0T25DRAFT_548269</name>
</gene>
<accession>A0AAJ0MCR6</accession>
<evidence type="ECO:0000313" key="1">
    <source>
        <dbReference type="EMBL" id="KAK3349495.1"/>
    </source>
</evidence>
<dbReference type="EMBL" id="JAUIQD010000005">
    <property type="protein sequence ID" value="KAK3349495.1"/>
    <property type="molecule type" value="Genomic_DNA"/>
</dbReference>